<proteinExistence type="predicted"/>
<reference evidence="1 2" key="1">
    <citation type="submission" date="2018-06" db="EMBL/GenBank/DDBJ databases">
        <authorList>
            <consortium name="Pathogen Informatics"/>
            <person name="Doyle S."/>
        </authorList>
    </citation>
    <scope>NUCLEOTIDE SEQUENCE [LARGE SCALE GENOMIC DNA]</scope>
    <source>
        <strain evidence="1 2">NCTC12722</strain>
    </source>
</reference>
<dbReference type="EMBL" id="UIGB01000001">
    <property type="protein sequence ID" value="SUU86536.1"/>
    <property type="molecule type" value="Genomic_DNA"/>
</dbReference>
<organism evidence="1 2">
    <name type="scientific">Afipia felis</name>
    <name type="common">Cat scratch disease bacillus</name>
    <dbReference type="NCBI Taxonomy" id="1035"/>
    <lineage>
        <taxon>Bacteria</taxon>
        <taxon>Pseudomonadati</taxon>
        <taxon>Pseudomonadota</taxon>
        <taxon>Alphaproteobacteria</taxon>
        <taxon>Hyphomicrobiales</taxon>
        <taxon>Nitrobacteraceae</taxon>
        <taxon>Afipia</taxon>
    </lineage>
</organism>
<evidence type="ECO:0000313" key="2">
    <source>
        <dbReference type="Proteomes" id="UP000254343"/>
    </source>
</evidence>
<evidence type="ECO:0000313" key="1">
    <source>
        <dbReference type="EMBL" id="SUU86536.1"/>
    </source>
</evidence>
<sequence length="32" mass="3472">MCTTDVGSCIPNHNRPAIRERPLSKLGLAAHL</sequence>
<name>A0A380WCK1_AFIFE</name>
<gene>
    <name evidence="1" type="ORF">NCTC12722_03764</name>
</gene>
<dbReference type="AlphaFoldDB" id="A0A380WCK1"/>
<accession>A0A380WCK1</accession>
<dbReference type="Proteomes" id="UP000254343">
    <property type="component" value="Unassembled WGS sequence"/>
</dbReference>
<protein>
    <submittedName>
        <fullName evidence="1">Uncharacterized protein</fullName>
    </submittedName>
</protein>